<reference evidence="5" key="1">
    <citation type="journal article" date="2014" name="Environ. Microbiol.">
        <title>Comparative genomics of the marine bacterial genus Glaciecola reveals the high degree of genomic diversity and genomic characteristic for cold adaptation.</title>
        <authorList>
            <person name="Qin Q.L."/>
            <person name="Xie B.B."/>
            <person name="Yu Y."/>
            <person name="Shu Y.L."/>
            <person name="Rong J.C."/>
            <person name="Zhang Y.J."/>
            <person name="Zhao D.L."/>
            <person name="Chen X.L."/>
            <person name="Zhang X.Y."/>
            <person name="Chen B."/>
            <person name="Zhou B.C."/>
            <person name="Zhang Y.Z."/>
        </authorList>
    </citation>
    <scope>NUCLEOTIDE SEQUENCE [LARGE SCALE GENOMIC DNA]</scope>
    <source>
        <strain evidence="5">LMG 21857</strain>
    </source>
</reference>
<dbReference type="RefSeq" id="WP_007104125.1">
    <property type="nucleotide sequence ID" value="NZ_BAER01000037.1"/>
</dbReference>
<keyword evidence="2" id="KW-1133">Transmembrane helix</keyword>
<dbReference type="STRING" id="1129793.GPLA_1413"/>
<evidence type="ECO:0000259" key="3">
    <source>
        <dbReference type="PROSITE" id="PS51857"/>
    </source>
</evidence>
<feature type="transmembrane region" description="Helical" evidence="2">
    <location>
        <begin position="112"/>
        <end position="130"/>
    </location>
</feature>
<evidence type="ECO:0000313" key="5">
    <source>
        <dbReference type="Proteomes" id="UP000006322"/>
    </source>
</evidence>
<dbReference type="PANTHER" id="PTHR12962:SF1">
    <property type="entry name" value="COLD SHOCK DOMAIN-CONTAINING PROTEIN CG9705"/>
    <property type="match status" value="1"/>
</dbReference>
<dbReference type="Proteomes" id="UP000006322">
    <property type="component" value="Unassembled WGS sequence"/>
</dbReference>
<dbReference type="GO" id="GO:0043488">
    <property type="term" value="P:regulation of mRNA stability"/>
    <property type="evidence" value="ECO:0007669"/>
    <property type="project" value="TreeGrafter"/>
</dbReference>
<dbReference type="Pfam" id="PF00313">
    <property type="entry name" value="CSD"/>
    <property type="match status" value="1"/>
</dbReference>
<evidence type="ECO:0000256" key="1">
    <source>
        <dbReference type="ARBA" id="ARBA00022553"/>
    </source>
</evidence>
<dbReference type="SUPFAM" id="SSF50249">
    <property type="entry name" value="Nucleic acid-binding proteins"/>
    <property type="match status" value="1"/>
</dbReference>
<dbReference type="InterPro" id="IPR002059">
    <property type="entry name" value="CSP_DNA-bd"/>
</dbReference>
<sequence>MNGKISQWKDDKGFGFITSDDGQKIFFHISSLTTRDRRPEIGDLVIFTAQTDKQNRLKASKVAIEGLSKTSQYQRHNKVEPKTKNGFDYLLMFALSTLALLAAYTYFKLNSIEDAIVFAIPAVIALIFLGRQKKPKSRVFNCTKCKKVEHFDKRTISAWNRGFTRLYCNTCHVEWLRNNPSQENNYSSSQQSKGCLVAFTLIVGTSSFAGYSLVSWLVQVVI</sequence>
<dbReference type="AlphaFoldDB" id="K6ZPY3"/>
<dbReference type="GO" id="GO:0005829">
    <property type="term" value="C:cytosol"/>
    <property type="evidence" value="ECO:0007669"/>
    <property type="project" value="UniProtKB-ARBA"/>
</dbReference>
<dbReference type="InterPro" id="IPR052069">
    <property type="entry name" value="Ca-reg_mRNA-binding_domain"/>
</dbReference>
<dbReference type="Gene3D" id="2.40.50.140">
    <property type="entry name" value="Nucleic acid-binding proteins"/>
    <property type="match status" value="1"/>
</dbReference>
<dbReference type="PANTHER" id="PTHR12962">
    <property type="entry name" value="CALCIUM-REGULATED HEAT STABLE PROTEIN CRHSP-24-RELATED"/>
    <property type="match status" value="1"/>
</dbReference>
<feature type="domain" description="CSD" evidence="3">
    <location>
        <begin position="1"/>
        <end position="64"/>
    </location>
</feature>
<feature type="transmembrane region" description="Helical" evidence="2">
    <location>
        <begin position="196"/>
        <end position="218"/>
    </location>
</feature>
<dbReference type="OrthoDB" id="72963at2"/>
<dbReference type="InterPro" id="IPR011129">
    <property type="entry name" value="CSD"/>
</dbReference>
<dbReference type="PROSITE" id="PS51857">
    <property type="entry name" value="CSD_2"/>
    <property type="match status" value="1"/>
</dbReference>
<keyword evidence="2" id="KW-0812">Transmembrane</keyword>
<dbReference type="GO" id="GO:0003730">
    <property type="term" value="F:mRNA 3'-UTR binding"/>
    <property type="evidence" value="ECO:0007669"/>
    <property type="project" value="TreeGrafter"/>
</dbReference>
<organism evidence="4 5">
    <name type="scientific">Paraglaciecola polaris LMG 21857</name>
    <dbReference type="NCBI Taxonomy" id="1129793"/>
    <lineage>
        <taxon>Bacteria</taxon>
        <taxon>Pseudomonadati</taxon>
        <taxon>Pseudomonadota</taxon>
        <taxon>Gammaproteobacteria</taxon>
        <taxon>Alteromonadales</taxon>
        <taxon>Alteromonadaceae</taxon>
        <taxon>Paraglaciecola</taxon>
    </lineage>
</organism>
<dbReference type="SMART" id="SM00357">
    <property type="entry name" value="CSP"/>
    <property type="match status" value="1"/>
</dbReference>
<gene>
    <name evidence="4" type="ORF">GPLA_1413</name>
</gene>
<dbReference type="EMBL" id="BAER01000037">
    <property type="protein sequence ID" value="GAC32327.1"/>
    <property type="molecule type" value="Genomic_DNA"/>
</dbReference>
<feature type="transmembrane region" description="Helical" evidence="2">
    <location>
        <begin position="87"/>
        <end position="106"/>
    </location>
</feature>
<evidence type="ECO:0000313" key="4">
    <source>
        <dbReference type="EMBL" id="GAC32327.1"/>
    </source>
</evidence>
<keyword evidence="1" id="KW-0597">Phosphoprotein</keyword>
<dbReference type="InterPro" id="IPR012340">
    <property type="entry name" value="NA-bd_OB-fold"/>
</dbReference>
<proteinExistence type="predicted"/>
<keyword evidence="5" id="KW-1185">Reference proteome</keyword>
<keyword evidence="2" id="KW-0472">Membrane</keyword>
<dbReference type="CDD" id="cd04458">
    <property type="entry name" value="CSP_CDS"/>
    <property type="match status" value="1"/>
</dbReference>
<protein>
    <recommendedName>
        <fullName evidence="3">CSD domain-containing protein</fullName>
    </recommendedName>
</protein>
<comment type="caution">
    <text evidence="4">The sequence shown here is derived from an EMBL/GenBank/DDBJ whole genome shotgun (WGS) entry which is preliminary data.</text>
</comment>
<name>K6ZPY3_9ALTE</name>
<evidence type="ECO:0000256" key="2">
    <source>
        <dbReference type="SAM" id="Phobius"/>
    </source>
</evidence>
<accession>K6ZPY3</accession>